<sequence length="149" mass="17209">MNIENICVVILTDEEYLKLLDRAFSKAPELSAEKSDFVIPPVESMIQGNRTTIRNIMQISDKARREPDTIAKYLSKELSVPVNYEEQRLILNGRFSNEDLNRIIRRYFEVYVICRECHKPDTHLESGSNRGMFTLVCEACGAHYGVKSY</sequence>
<keyword evidence="6" id="KW-1185">Reference proteome</keyword>
<name>C7DHZ1_MICA2</name>
<dbReference type="Gene3D" id="3.30.30.170">
    <property type="match status" value="1"/>
</dbReference>
<reference evidence="5 6" key="1">
    <citation type="journal article" date="2009" name="Genome Biol.">
        <title>Community-wide analysis of microbial genome sequence signatures.</title>
        <authorList>
            <person name="Dick G.J."/>
            <person name="Andersson A.F."/>
            <person name="Baker B.J."/>
            <person name="Simmons S.L."/>
            <person name="Thomas B.C."/>
            <person name="Yelton A.P."/>
            <person name="Banfield J.F."/>
        </authorList>
    </citation>
    <scope>NUCLEOTIDE SEQUENCE [LARGE SCALE GENOMIC DNA]</scope>
    <source>
        <strain evidence="5">ARMAN-2</strain>
    </source>
</reference>
<dbReference type="SUPFAM" id="SSF75689">
    <property type="entry name" value="Zinc-binding domain of translation initiation factor 2 beta"/>
    <property type="match status" value="1"/>
</dbReference>
<protein>
    <submittedName>
        <fullName evidence="5">Translation initiation factor IF2/IF5</fullName>
    </submittedName>
</protein>
<comment type="similarity">
    <text evidence="1">Belongs to the eIF-2-beta/eIF-5 family.</text>
</comment>
<dbReference type="PANTHER" id="PTHR23001">
    <property type="entry name" value="EUKARYOTIC TRANSLATION INITIATION FACTOR"/>
    <property type="match status" value="1"/>
</dbReference>
<dbReference type="InterPro" id="IPR002735">
    <property type="entry name" value="Transl_init_fac_IF2/IF5_dom"/>
</dbReference>
<feature type="domain" description="Translation initiation factor IF2/IF5" evidence="4">
    <location>
        <begin position="34"/>
        <end position="143"/>
    </location>
</feature>
<gene>
    <name evidence="5" type="ORF">UNLARM2_0685</name>
</gene>
<dbReference type="InterPro" id="IPR016189">
    <property type="entry name" value="Transl_init_fac_IF2/IF5_N"/>
</dbReference>
<keyword evidence="2 5" id="KW-0396">Initiation factor</keyword>
<dbReference type="EMBL" id="GG697241">
    <property type="protein sequence ID" value="EET89565.1"/>
    <property type="molecule type" value="Genomic_DNA"/>
</dbReference>
<accession>C7DHZ1</accession>
<dbReference type="GO" id="GO:0003743">
    <property type="term" value="F:translation initiation factor activity"/>
    <property type="evidence" value="ECO:0007669"/>
    <property type="project" value="UniProtKB-KW"/>
</dbReference>
<proteinExistence type="inferred from homology"/>
<dbReference type="PANTHER" id="PTHR23001:SF3">
    <property type="entry name" value="EUKARYOTIC TRANSLATION INITIATION FACTOR 2 SUBUNIT 2"/>
    <property type="match status" value="1"/>
</dbReference>
<dbReference type="InterPro" id="IPR016190">
    <property type="entry name" value="Transl_init_fac_IF2/IF5_Zn-bd"/>
</dbReference>
<evidence type="ECO:0000256" key="2">
    <source>
        <dbReference type="ARBA" id="ARBA00022540"/>
    </source>
</evidence>
<dbReference type="Pfam" id="PF01873">
    <property type="entry name" value="eIF-5_eIF-2B"/>
    <property type="match status" value="1"/>
</dbReference>
<dbReference type="NCBIfam" id="NF003067">
    <property type="entry name" value="PRK03988.1"/>
    <property type="match status" value="1"/>
</dbReference>
<evidence type="ECO:0000259" key="4">
    <source>
        <dbReference type="SMART" id="SM00653"/>
    </source>
</evidence>
<evidence type="ECO:0000313" key="5">
    <source>
        <dbReference type="EMBL" id="EET89565.1"/>
    </source>
</evidence>
<organism evidence="5 6">
    <name type="scientific">Candidatus Micrarchaeum acidiphilum ARMAN-2</name>
    <dbReference type="NCBI Taxonomy" id="425595"/>
    <lineage>
        <taxon>Archaea</taxon>
        <taxon>Candidatus Micrarchaeota</taxon>
        <taxon>Candidatus Micrarchaeia</taxon>
        <taxon>Candidatus Micrarchaeales</taxon>
        <taxon>Candidatus Micrarchaeaceae</taxon>
        <taxon>Candidatus Micrarchaeum</taxon>
    </lineage>
</organism>
<dbReference type="Proteomes" id="UP000332487">
    <property type="component" value="Unassembled WGS sequence"/>
</dbReference>
<dbReference type="SUPFAM" id="SSF100966">
    <property type="entry name" value="Translation initiation factor 2 beta, aIF2beta, N-terminal domain"/>
    <property type="match status" value="1"/>
</dbReference>
<dbReference type="InterPro" id="IPR045196">
    <property type="entry name" value="IF2/IF5"/>
</dbReference>
<evidence type="ECO:0000313" key="6">
    <source>
        <dbReference type="Proteomes" id="UP000332487"/>
    </source>
</evidence>
<keyword evidence="3" id="KW-0648">Protein biosynthesis</keyword>
<evidence type="ECO:0000256" key="3">
    <source>
        <dbReference type="ARBA" id="ARBA00022917"/>
    </source>
</evidence>
<evidence type="ECO:0000256" key="1">
    <source>
        <dbReference type="ARBA" id="ARBA00010397"/>
    </source>
</evidence>
<reference evidence="5 6" key="2">
    <citation type="journal article" date="2010" name="Proc. Natl. Acad. Sci. U.S.A.">
        <title>Enigmatic, ultrasmall, uncultivated Archaea.</title>
        <authorList>
            <person name="Baker B.J."/>
            <person name="Comolli L.R."/>
            <person name="Dick G.J."/>
            <person name="Hauser L.J."/>
            <person name="Hyatt D."/>
            <person name="Dill B.D."/>
            <person name="Land M.L."/>
            <person name="Verberkmoes N.C."/>
            <person name="Hettich R.L."/>
            <person name="Banfield J.F."/>
        </authorList>
    </citation>
    <scope>NUCLEOTIDE SEQUENCE [LARGE SCALE GENOMIC DNA]</scope>
    <source>
        <strain evidence="5">ARMAN-2</strain>
    </source>
</reference>
<dbReference type="AlphaFoldDB" id="C7DHZ1"/>
<dbReference type="SMART" id="SM00653">
    <property type="entry name" value="eIF2B_5"/>
    <property type="match status" value="1"/>
</dbReference>